<dbReference type="InterPro" id="IPR006067">
    <property type="entry name" value="NO2/SO3_Rdtase_4Fe4S_dom"/>
</dbReference>
<feature type="domain" description="Nitrite/sulphite reductase 4Fe-4S" evidence="9">
    <location>
        <begin position="166"/>
        <end position="314"/>
    </location>
</feature>
<evidence type="ECO:0000256" key="6">
    <source>
        <dbReference type="ARBA" id="ARBA00023004"/>
    </source>
</evidence>
<reference evidence="11 12" key="2">
    <citation type="submission" date="2018-03" db="EMBL/GenBank/DDBJ databases">
        <title>The ancient ancestry and fast evolution of plastids.</title>
        <authorList>
            <person name="Moore K.R."/>
            <person name="Magnabosco C."/>
            <person name="Momper L."/>
            <person name="Gold D.A."/>
            <person name="Bosak T."/>
            <person name="Fournier G.P."/>
        </authorList>
    </citation>
    <scope>NUCLEOTIDE SEQUENCE [LARGE SCALE GENOMIC DNA]</scope>
    <source>
        <strain evidence="11 12">CCALA 015</strain>
    </source>
</reference>
<evidence type="ECO:0000256" key="7">
    <source>
        <dbReference type="ARBA" id="ARBA00023014"/>
    </source>
</evidence>
<evidence type="ECO:0000313" key="12">
    <source>
        <dbReference type="Proteomes" id="UP000238218"/>
    </source>
</evidence>
<dbReference type="InterPro" id="IPR045854">
    <property type="entry name" value="NO2/SO3_Rdtase_4Fe4S_sf"/>
</dbReference>
<dbReference type="NCBIfam" id="NF007125">
    <property type="entry name" value="PRK09566.1"/>
    <property type="match status" value="1"/>
</dbReference>
<evidence type="ECO:0000259" key="9">
    <source>
        <dbReference type="Pfam" id="PF01077"/>
    </source>
</evidence>
<evidence type="ECO:0000256" key="5">
    <source>
        <dbReference type="ARBA" id="ARBA00023002"/>
    </source>
</evidence>
<keyword evidence="12" id="KW-1185">Reference proteome</keyword>
<dbReference type="Gene3D" id="3.30.413.10">
    <property type="entry name" value="Sulfite Reductase Hemoprotein, domain 1"/>
    <property type="match status" value="2"/>
</dbReference>
<dbReference type="SUPFAM" id="SSF55124">
    <property type="entry name" value="Nitrite/Sulfite reductase N-terminal domain-like"/>
    <property type="match status" value="2"/>
</dbReference>
<keyword evidence="5" id="KW-0560">Oxidoreductase</keyword>
<evidence type="ECO:0000256" key="2">
    <source>
        <dbReference type="ARBA" id="ARBA00022485"/>
    </source>
</evidence>
<keyword evidence="7" id="KW-0411">Iron-sulfur</keyword>
<evidence type="ECO:0000256" key="3">
    <source>
        <dbReference type="ARBA" id="ARBA00022617"/>
    </source>
</evidence>
<keyword evidence="6" id="KW-0408">Iron</keyword>
<dbReference type="PRINTS" id="PR00397">
    <property type="entry name" value="SIROHAEM"/>
</dbReference>
<gene>
    <name evidence="11" type="ORF">C7B81_02385</name>
</gene>
<proteinExistence type="inferred from homology"/>
<evidence type="ECO:0000259" key="10">
    <source>
        <dbReference type="Pfam" id="PF03460"/>
    </source>
</evidence>
<feature type="region of interest" description="Disordered" evidence="8">
    <location>
        <begin position="1"/>
        <end position="40"/>
    </location>
</feature>
<evidence type="ECO:0000256" key="8">
    <source>
        <dbReference type="SAM" id="MobiDB-lite"/>
    </source>
</evidence>
<dbReference type="PANTHER" id="PTHR32439">
    <property type="entry name" value="FERREDOXIN--NITRITE REDUCTASE, CHLOROPLASTIC"/>
    <property type="match status" value="1"/>
</dbReference>
<comment type="caution">
    <text evidence="11">The sequence shown here is derived from an EMBL/GenBank/DDBJ whole genome shotgun (WGS) entry which is preliminary data.</text>
</comment>
<organism evidence="11 12">
    <name type="scientific">Aphanothece cf. minutissima CCALA 015</name>
    <dbReference type="NCBI Taxonomy" id="2107695"/>
    <lineage>
        <taxon>Bacteria</taxon>
        <taxon>Bacillati</taxon>
        <taxon>Cyanobacteriota</taxon>
        <taxon>Cyanophyceae</taxon>
        <taxon>Oscillatoriophycideae</taxon>
        <taxon>Chroococcales</taxon>
        <taxon>Aphanothecaceae</taxon>
        <taxon>Aphanothece</taxon>
    </lineage>
</organism>
<dbReference type="InterPro" id="IPR005117">
    <property type="entry name" value="NiRdtase/SiRdtase_haem-b_fer"/>
</dbReference>
<name>A0ABX5FCE0_9CHRO</name>
<keyword evidence="2" id="KW-0004">4Fe-4S</keyword>
<feature type="domain" description="Nitrite/sulphite reductase 4Fe-4S" evidence="9">
    <location>
        <begin position="429"/>
        <end position="537"/>
    </location>
</feature>
<dbReference type="Gene3D" id="3.90.480.20">
    <property type="match status" value="1"/>
</dbReference>
<evidence type="ECO:0000313" key="11">
    <source>
        <dbReference type="EMBL" id="PSB39510.1"/>
    </source>
</evidence>
<dbReference type="EMBL" id="PVWP01000001">
    <property type="protein sequence ID" value="PSB39510.1"/>
    <property type="molecule type" value="Genomic_DNA"/>
</dbReference>
<dbReference type="Proteomes" id="UP000238218">
    <property type="component" value="Unassembled WGS sequence"/>
</dbReference>
<evidence type="ECO:0000256" key="1">
    <source>
        <dbReference type="ARBA" id="ARBA00010429"/>
    </source>
</evidence>
<keyword evidence="4" id="KW-0479">Metal-binding</keyword>
<reference evidence="11 12" key="1">
    <citation type="submission" date="2018-02" db="EMBL/GenBank/DDBJ databases">
        <authorList>
            <person name="Moore K."/>
            <person name="Momper L."/>
        </authorList>
    </citation>
    <scope>NUCLEOTIDE SEQUENCE [LARGE SCALE GENOMIC DNA]</scope>
    <source>
        <strain evidence="11 12">CCALA 015</strain>
    </source>
</reference>
<dbReference type="InterPro" id="IPR006066">
    <property type="entry name" value="NO2/SO3_Rdtase_FeS/sirohaem_BS"/>
</dbReference>
<dbReference type="Pfam" id="PF03460">
    <property type="entry name" value="NIR_SIR_ferr"/>
    <property type="match status" value="2"/>
</dbReference>
<protein>
    <submittedName>
        <fullName evidence="11">Ferredoxin--nitrite reductase</fullName>
    </submittedName>
</protein>
<comment type="similarity">
    <text evidence="1">Belongs to the nitrite and sulfite reductase 4Fe-4S domain family.</text>
</comment>
<feature type="compositionally biased region" description="Polar residues" evidence="8">
    <location>
        <begin position="11"/>
        <end position="34"/>
    </location>
</feature>
<evidence type="ECO:0000256" key="4">
    <source>
        <dbReference type="ARBA" id="ARBA00022723"/>
    </source>
</evidence>
<keyword evidence="3" id="KW-0349">Heme</keyword>
<dbReference type="SUPFAM" id="SSF56014">
    <property type="entry name" value="Nitrite and sulphite reductase 4Fe-4S domain-like"/>
    <property type="match status" value="2"/>
</dbReference>
<accession>A0ABX5FCE0</accession>
<dbReference type="InterPro" id="IPR051329">
    <property type="entry name" value="NIR_SIR_4Fe-4S"/>
</dbReference>
<dbReference type="Pfam" id="PF01077">
    <property type="entry name" value="NIR_SIR"/>
    <property type="match status" value="2"/>
</dbReference>
<dbReference type="PANTHER" id="PTHR32439:SF0">
    <property type="entry name" value="FERREDOXIN--NITRITE REDUCTASE, CHLOROPLASTIC"/>
    <property type="match status" value="1"/>
</dbReference>
<sequence length="549" mass="59431">MAGHADRRFRMNSTDTSVVNDTASPTPDRSSSDGSALPPEGLSKVERAKAELCGLDLAPRLAELAAAGWESLDEATLTIRLKWLGIFFRPVTPGRFMVRLRLPNGVLLADQLELLADAVDRCGEHGSADITTRQNLQLRGLLLEDMPPLLEGMERVGLTSRQSGHDNPRNITGNPLAGLDPEELIDTRPLVAAIQARLLADDGPRNLPRKFNVAVGGAPDSFLLHNDLAFLPAPHPQDPAAPLGFTVMVGGFFSAQRNELAVPLGLWLRPDQLPDFTLALLRHYDAHGNRVQRNKSRLMYLIDGLGLAAYRDAVVAAYRELAGASAQAPLPHDGRHLVVRPPRDGLGFQPQKQAGLHWAGLHVPMGRLDAASMLELARLARAYGSGELRLTEAQNVLIVNVPADRLAALGAEPLLARFRLEPGALQAEAVSCTGSRYCSFALIPTKRTAQTVIDELERRLELPEAVRSHWTGCPNACGQPYMGQIGLMGAKARQDGQMVEAAKIFLGGRLDSDPQLAELHGKAVPLSELPDVLEGLLVERFGARRRAAP</sequence>
<feature type="domain" description="Nitrite/Sulfite reductase ferredoxin-like" evidence="10">
    <location>
        <begin position="94"/>
        <end position="154"/>
    </location>
</feature>
<dbReference type="InterPro" id="IPR036136">
    <property type="entry name" value="Nit/Sulf_reduc_fer-like_dom_sf"/>
</dbReference>
<feature type="domain" description="Nitrite/Sulfite reductase ferredoxin-like" evidence="10">
    <location>
        <begin position="350"/>
        <end position="412"/>
    </location>
</feature>